<dbReference type="GO" id="GO:0005886">
    <property type="term" value="C:plasma membrane"/>
    <property type="evidence" value="ECO:0007669"/>
    <property type="project" value="TreeGrafter"/>
</dbReference>
<keyword evidence="9" id="KW-0807">Transducer</keyword>
<dbReference type="PANTHER" id="PTHR28097">
    <property type="entry name" value="PHEROMONE A FACTOR RECEPTOR"/>
    <property type="match status" value="1"/>
</dbReference>
<evidence type="ECO:0000256" key="8">
    <source>
        <dbReference type="ARBA" id="ARBA00023170"/>
    </source>
</evidence>
<evidence type="ECO:0000256" key="11">
    <source>
        <dbReference type="SAM" id="Phobius"/>
    </source>
</evidence>
<protein>
    <recommendedName>
        <fullName evidence="14">Pheromone receptor</fullName>
    </recommendedName>
</protein>
<feature type="transmembrane region" description="Helical" evidence="11">
    <location>
        <begin position="140"/>
        <end position="160"/>
    </location>
</feature>
<comment type="subcellular location">
    <subcellularLocation>
        <location evidence="1">Membrane</location>
        <topology evidence="1">Multi-pass membrane protein</topology>
    </subcellularLocation>
</comment>
<sequence>MAITPLVFPATRPENYDFTSSVLMPASFRAVGHFLSFVALIVPARLLIRNRELGASIFTVNALLMNLHLFVQFLIWHTEDHEKWWVGEYYCDIMAYTWGGNFAECLNVASILVIMRHLAITVGDLRASPLTVKEKRWRNFTQLLLIVPWAVSTIPLHYITNRARYIIFATVGCTYVSDESWVSAAFMTILPLFFIVAGVYYAGKHPKTNSQEHEPGNFLTFIRFREVEMTAVVLRTRSTGNSVRAHRTRRRLYGMALTVAVPYFVLNLVGMSAYISGMKFGPFSFSKNHGPLYNTAVLMPVWGMTWYDHSWYWVWSIQTIPVFWFFGLTKDAVNMYRHGALIMGLGKLFPRLYEEYDPDRSRRLSGSQGSSSKRSWVAKFTAKLKNHLFDVSENDNELPQNWQLPPLPTLSTFNPFSTVDSSKDDDERDSITYSVDVDVERGLQLPPLHKSSTESDSESSTAVNHNHSHFSHPTLSGPLPSSSPQSPTTATAAPSHLVDPNDDSRPYGPYRSTHHSFPLMLFRNVKLPPFWRRRRDNGSGRSNSNPNARDNSEKDASSTVRTAHNRRGSGKTRKSWYDDLTIPESRGSGDEKEEDGIYADAPATSMTNPEKETETKPPRSPGGKQTSGLPSPPFSRPHPTRINARTRLDGARARAGMDSRRKQQRQKQKEKQSQKKKEKQKKKTGKRTS</sequence>
<feature type="transmembrane region" description="Helical" evidence="11">
    <location>
        <begin position="180"/>
        <end position="202"/>
    </location>
</feature>
<evidence type="ECO:0000313" key="12">
    <source>
        <dbReference type="EMBL" id="KAJ2905937.1"/>
    </source>
</evidence>
<keyword evidence="4 11" id="KW-0812">Transmembrane</keyword>
<evidence type="ECO:0000256" key="10">
    <source>
        <dbReference type="SAM" id="MobiDB-lite"/>
    </source>
</evidence>
<organism evidence="12 13">
    <name type="scientific">Zalerion maritima</name>
    <dbReference type="NCBI Taxonomy" id="339359"/>
    <lineage>
        <taxon>Eukaryota</taxon>
        <taxon>Fungi</taxon>
        <taxon>Dikarya</taxon>
        <taxon>Ascomycota</taxon>
        <taxon>Pezizomycotina</taxon>
        <taxon>Sordariomycetes</taxon>
        <taxon>Lulworthiomycetidae</taxon>
        <taxon>Lulworthiales</taxon>
        <taxon>Lulworthiaceae</taxon>
        <taxon>Zalerion</taxon>
    </lineage>
</organism>
<keyword evidence="7 11" id="KW-0472">Membrane</keyword>
<feature type="compositionally biased region" description="Basic residues" evidence="10">
    <location>
        <begin position="563"/>
        <end position="574"/>
    </location>
</feature>
<feature type="transmembrane region" description="Helical" evidence="11">
    <location>
        <begin position="310"/>
        <end position="328"/>
    </location>
</feature>
<dbReference type="Proteomes" id="UP001201980">
    <property type="component" value="Unassembled WGS sequence"/>
</dbReference>
<feature type="region of interest" description="Disordered" evidence="10">
    <location>
        <begin position="434"/>
        <end position="514"/>
    </location>
</feature>
<feature type="transmembrane region" description="Helical" evidence="11">
    <location>
        <begin position="55"/>
        <end position="75"/>
    </location>
</feature>
<dbReference type="GO" id="GO:0004932">
    <property type="term" value="F:mating-type factor pheromone receptor activity"/>
    <property type="evidence" value="ECO:0007669"/>
    <property type="project" value="InterPro"/>
</dbReference>
<keyword evidence="13" id="KW-1185">Reference proteome</keyword>
<keyword evidence="3" id="KW-0589">Pheromone response</keyword>
<evidence type="ECO:0000256" key="1">
    <source>
        <dbReference type="ARBA" id="ARBA00004141"/>
    </source>
</evidence>
<dbReference type="AlphaFoldDB" id="A0AAD5RYB1"/>
<evidence type="ECO:0000256" key="7">
    <source>
        <dbReference type="ARBA" id="ARBA00023136"/>
    </source>
</evidence>
<evidence type="ECO:0000256" key="4">
    <source>
        <dbReference type="ARBA" id="ARBA00022692"/>
    </source>
</evidence>
<evidence type="ECO:0000256" key="3">
    <source>
        <dbReference type="ARBA" id="ARBA00022507"/>
    </source>
</evidence>
<keyword evidence="5 11" id="KW-1133">Transmembrane helix</keyword>
<feature type="transmembrane region" description="Helical" evidence="11">
    <location>
        <begin position="30"/>
        <end position="48"/>
    </location>
</feature>
<evidence type="ECO:0000256" key="5">
    <source>
        <dbReference type="ARBA" id="ARBA00022989"/>
    </source>
</evidence>
<evidence type="ECO:0000313" key="13">
    <source>
        <dbReference type="Proteomes" id="UP001201980"/>
    </source>
</evidence>
<accession>A0AAD5RYB1</accession>
<evidence type="ECO:0000256" key="9">
    <source>
        <dbReference type="ARBA" id="ARBA00023224"/>
    </source>
</evidence>
<comment type="caution">
    <text evidence="12">The sequence shown here is derived from an EMBL/GenBank/DDBJ whole genome shotgun (WGS) entry which is preliminary data.</text>
</comment>
<dbReference type="Pfam" id="PF02076">
    <property type="entry name" value="STE3"/>
    <property type="match status" value="1"/>
</dbReference>
<evidence type="ECO:0000256" key="6">
    <source>
        <dbReference type="ARBA" id="ARBA00023040"/>
    </source>
</evidence>
<keyword evidence="6" id="KW-0297">G-protein coupled receptor</keyword>
<keyword evidence="8" id="KW-0675">Receptor</keyword>
<comment type="similarity">
    <text evidence="2">Belongs to the G-protein coupled receptor 4 family.</text>
</comment>
<feature type="compositionally biased region" description="Basic residues" evidence="10">
    <location>
        <begin position="676"/>
        <end position="689"/>
    </location>
</feature>
<feature type="transmembrane region" description="Helical" evidence="11">
    <location>
        <begin position="95"/>
        <end position="119"/>
    </location>
</feature>
<name>A0AAD5RYB1_9PEZI</name>
<dbReference type="InterPro" id="IPR001499">
    <property type="entry name" value="GPCR_STE3"/>
</dbReference>
<feature type="region of interest" description="Disordered" evidence="10">
    <location>
        <begin position="532"/>
        <end position="689"/>
    </location>
</feature>
<feature type="compositionally biased region" description="Basic and acidic residues" evidence="10">
    <location>
        <begin position="646"/>
        <end position="675"/>
    </location>
</feature>
<proteinExistence type="inferred from homology"/>
<reference evidence="12" key="1">
    <citation type="submission" date="2022-07" db="EMBL/GenBank/DDBJ databases">
        <title>Draft genome sequence of Zalerion maritima ATCC 34329, a (micro)plastics degrading marine fungus.</title>
        <authorList>
            <person name="Paco A."/>
            <person name="Goncalves M.F.M."/>
            <person name="Rocha-Santos T.A.P."/>
            <person name="Alves A."/>
        </authorList>
    </citation>
    <scope>NUCLEOTIDE SEQUENCE</scope>
    <source>
        <strain evidence="12">ATCC 34329</strain>
    </source>
</reference>
<dbReference type="GO" id="GO:0000750">
    <property type="term" value="P:pheromone-dependent signal transduction involved in conjugation with cellular fusion"/>
    <property type="evidence" value="ECO:0007669"/>
    <property type="project" value="TreeGrafter"/>
</dbReference>
<feature type="transmembrane region" description="Helical" evidence="11">
    <location>
        <begin position="252"/>
        <end position="275"/>
    </location>
</feature>
<evidence type="ECO:0008006" key="14">
    <source>
        <dbReference type="Google" id="ProtNLM"/>
    </source>
</evidence>
<dbReference type="EMBL" id="JAKWBI020000021">
    <property type="protein sequence ID" value="KAJ2905937.1"/>
    <property type="molecule type" value="Genomic_DNA"/>
</dbReference>
<evidence type="ECO:0000256" key="2">
    <source>
        <dbReference type="ARBA" id="ARBA00011085"/>
    </source>
</evidence>
<gene>
    <name evidence="12" type="ORF">MKZ38_003725</name>
</gene>
<feature type="compositionally biased region" description="Low complexity" evidence="10">
    <location>
        <begin position="471"/>
        <end position="497"/>
    </location>
</feature>
<dbReference type="PANTHER" id="PTHR28097:SF1">
    <property type="entry name" value="PHEROMONE A FACTOR RECEPTOR"/>
    <property type="match status" value="1"/>
</dbReference>